<accession>A0A6G9CNI9</accession>
<name>A0A6G9CNI9_RHOER</name>
<evidence type="ECO:0000313" key="2">
    <source>
        <dbReference type="EMBL" id="QIP38458.1"/>
    </source>
</evidence>
<dbReference type="Proteomes" id="UP000502345">
    <property type="component" value="Chromosome"/>
</dbReference>
<dbReference type="AlphaFoldDB" id="A0A6G9CNI9"/>
<organism evidence="2 3">
    <name type="scientific">Rhodococcus erythropolis</name>
    <name type="common">Arthrobacter picolinophilus</name>
    <dbReference type="NCBI Taxonomy" id="1833"/>
    <lineage>
        <taxon>Bacteria</taxon>
        <taxon>Bacillati</taxon>
        <taxon>Actinomycetota</taxon>
        <taxon>Actinomycetes</taxon>
        <taxon>Mycobacteriales</taxon>
        <taxon>Nocardiaceae</taxon>
        <taxon>Rhodococcus</taxon>
        <taxon>Rhodococcus erythropolis group</taxon>
    </lineage>
</organism>
<feature type="region of interest" description="Disordered" evidence="1">
    <location>
        <begin position="1"/>
        <end position="24"/>
    </location>
</feature>
<dbReference type="EMBL" id="CP050124">
    <property type="protein sequence ID" value="QIP38458.1"/>
    <property type="molecule type" value="Genomic_DNA"/>
</dbReference>
<evidence type="ECO:0000313" key="3">
    <source>
        <dbReference type="Proteomes" id="UP000502345"/>
    </source>
</evidence>
<protein>
    <submittedName>
        <fullName evidence="2">Uncharacterized protein</fullName>
    </submittedName>
</protein>
<reference evidence="2 3" key="1">
    <citation type="submission" date="2020-03" db="EMBL/GenBank/DDBJ databases">
        <title>Screen low temperature-resistant strains for efficient degradation of petroleum hydrocarbons under the low temperature.</title>
        <authorList>
            <person name="Wang Y."/>
            <person name="Chen J."/>
        </authorList>
    </citation>
    <scope>NUCLEOTIDE SEQUENCE [LARGE SCALE GENOMIC DNA]</scope>
    <source>
        <strain evidence="2 3">KB1</strain>
    </source>
</reference>
<proteinExistence type="predicted"/>
<gene>
    <name evidence="2" type="ORF">G9444_1213</name>
</gene>
<evidence type="ECO:0000256" key="1">
    <source>
        <dbReference type="SAM" id="MobiDB-lite"/>
    </source>
</evidence>
<sequence length="59" mass="6738">MVFSMPEPISAGRAPRPSESDHNREKCLTPIKFRFARFPSFPIIRDRGHSFGYRTGTIA</sequence>